<keyword evidence="1" id="KW-0472">Membrane</keyword>
<keyword evidence="1" id="KW-0812">Transmembrane</keyword>
<comment type="caution">
    <text evidence="2">The sequence shown here is derived from an EMBL/GenBank/DDBJ whole genome shotgun (WGS) entry which is preliminary data.</text>
</comment>
<keyword evidence="1" id="KW-1133">Transmembrane helix</keyword>
<reference evidence="2 3" key="1">
    <citation type="submission" date="2023-10" db="EMBL/GenBank/DDBJ databases">
        <title>Draft genome sequence of Xylaria bambusicola isolate GMP-LS, the root and basal stem rot pathogen of sugarcane in Indonesia.</title>
        <authorList>
            <person name="Selvaraj P."/>
            <person name="Muralishankar V."/>
            <person name="Muruganantham S."/>
            <person name="Sp S."/>
            <person name="Haryani S."/>
            <person name="Lau K.J.X."/>
            <person name="Naqvi N.I."/>
        </authorList>
    </citation>
    <scope>NUCLEOTIDE SEQUENCE [LARGE SCALE GENOMIC DNA]</scope>
    <source>
        <strain evidence="2">GMP-LS</strain>
    </source>
</reference>
<gene>
    <name evidence="2" type="ORF">RRF57_000461</name>
</gene>
<keyword evidence="3" id="KW-1185">Reference proteome</keyword>
<dbReference type="Proteomes" id="UP001305414">
    <property type="component" value="Unassembled WGS sequence"/>
</dbReference>
<sequence length="103" mass="12209">MADGRLLMNKEPLIMGMTPGDYQAAFSYLDHANFAREVEAHEAQQQQLAKRPPTVSTKEIPWFRRPEYWALILGFVTFMHSLFVTWAWPWVKRYMEKDSPYKI</sequence>
<evidence type="ECO:0000313" key="2">
    <source>
        <dbReference type="EMBL" id="KAK5624745.1"/>
    </source>
</evidence>
<protein>
    <submittedName>
        <fullName evidence="2">Uncharacterized protein</fullName>
    </submittedName>
</protein>
<dbReference type="AlphaFoldDB" id="A0AAN7U3V4"/>
<name>A0AAN7U3V4_9PEZI</name>
<evidence type="ECO:0000256" key="1">
    <source>
        <dbReference type="SAM" id="Phobius"/>
    </source>
</evidence>
<dbReference type="EMBL" id="JAWHQM010000001">
    <property type="protein sequence ID" value="KAK5624745.1"/>
    <property type="molecule type" value="Genomic_DNA"/>
</dbReference>
<evidence type="ECO:0000313" key="3">
    <source>
        <dbReference type="Proteomes" id="UP001305414"/>
    </source>
</evidence>
<proteinExistence type="predicted"/>
<accession>A0AAN7U3V4</accession>
<organism evidence="2 3">
    <name type="scientific">Xylaria bambusicola</name>
    <dbReference type="NCBI Taxonomy" id="326684"/>
    <lineage>
        <taxon>Eukaryota</taxon>
        <taxon>Fungi</taxon>
        <taxon>Dikarya</taxon>
        <taxon>Ascomycota</taxon>
        <taxon>Pezizomycotina</taxon>
        <taxon>Sordariomycetes</taxon>
        <taxon>Xylariomycetidae</taxon>
        <taxon>Xylariales</taxon>
        <taxon>Xylariaceae</taxon>
        <taxon>Xylaria</taxon>
    </lineage>
</organism>
<feature type="transmembrane region" description="Helical" evidence="1">
    <location>
        <begin position="68"/>
        <end position="88"/>
    </location>
</feature>